<name>A0A024UV51_9STRA</name>
<evidence type="ECO:0000256" key="2">
    <source>
        <dbReference type="SAM" id="MobiDB-lite"/>
    </source>
</evidence>
<dbReference type="EMBL" id="KI913952">
    <property type="protein sequence ID" value="ETW09807.1"/>
    <property type="molecule type" value="Genomic_DNA"/>
</dbReference>
<dbReference type="RefSeq" id="XP_008861218.1">
    <property type="nucleotide sequence ID" value="XM_008862996.1"/>
</dbReference>
<sequence>MGLSKRAIKRAILRAQALEEENKKHNARVAAEEAYMSSSGSSGYEDDVSPSARVEERLHHIKEVLVDHAAHDPHKLRHKITEVLHPHHVRPPVEIPEFIQGKQACVALVSGKHIPYTHNMVTNLRRRKAQWKRGLPNIGEDSENALPPQAAPGEATKIHQSQVLISLTS</sequence>
<dbReference type="GeneID" id="20077335"/>
<organism evidence="3">
    <name type="scientific">Aphanomyces invadans</name>
    <dbReference type="NCBI Taxonomy" id="157072"/>
    <lineage>
        <taxon>Eukaryota</taxon>
        <taxon>Sar</taxon>
        <taxon>Stramenopiles</taxon>
        <taxon>Oomycota</taxon>
        <taxon>Saprolegniomycetes</taxon>
        <taxon>Saprolegniales</taxon>
        <taxon>Verrucalvaceae</taxon>
        <taxon>Aphanomyces</taxon>
    </lineage>
</organism>
<proteinExistence type="predicted"/>
<dbReference type="OrthoDB" id="10423913at2759"/>
<evidence type="ECO:0000256" key="1">
    <source>
        <dbReference type="SAM" id="Coils"/>
    </source>
</evidence>
<protein>
    <submittedName>
        <fullName evidence="3">Uncharacterized protein</fullName>
    </submittedName>
</protein>
<keyword evidence="1" id="KW-0175">Coiled coil</keyword>
<accession>A0A024UV51</accession>
<dbReference type="AlphaFoldDB" id="A0A024UV51"/>
<evidence type="ECO:0000313" key="3">
    <source>
        <dbReference type="EMBL" id="ETW09807.1"/>
    </source>
</evidence>
<feature type="coiled-coil region" evidence="1">
    <location>
        <begin position="8"/>
        <end position="35"/>
    </location>
</feature>
<reference evidence="3" key="1">
    <citation type="submission" date="2013-12" db="EMBL/GenBank/DDBJ databases">
        <title>The Genome Sequence of Aphanomyces invadans NJM9701.</title>
        <authorList>
            <consortium name="The Broad Institute Genomics Platform"/>
            <person name="Russ C."/>
            <person name="Tyler B."/>
            <person name="van West P."/>
            <person name="Dieguez-Uribeondo J."/>
            <person name="Young S.K."/>
            <person name="Zeng Q."/>
            <person name="Gargeya S."/>
            <person name="Fitzgerald M."/>
            <person name="Abouelleil A."/>
            <person name="Alvarado L."/>
            <person name="Chapman S.B."/>
            <person name="Gainer-Dewar J."/>
            <person name="Goldberg J."/>
            <person name="Griggs A."/>
            <person name="Gujja S."/>
            <person name="Hansen M."/>
            <person name="Howarth C."/>
            <person name="Imamovic A."/>
            <person name="Ireland A."/>
            <person name="Larimer J."/>
            <person name="McCowan C."/>
            <person name="Murphy C."/>
            <person name="Pearson M."/>
            <person name="Poon T.W."/>
            <person name="Priest M."/>
            <person name="Roberts A."/>
            <person name="Saif S."/>
            <person name="Shea T."/>
            <person name="Sykes S."/>
            <person name="Wortman J."/>
            <person name="Nusbaum C."/>
            <person name="Birren B."/>
        </authorList>
    </citation>
    <scope>NUCLEOTIDE SEQUENCE [LARGE SCALE GENOMIC DNA]</scope>
    <source>
        <strain evidence="3">NJM9701</strain>
    </source>
</reference>
<feature type="region of interest" description="Disordered" evidence="2">
    <location>
        <begin position="136"/>
        <end position="157"/>
    </location>
</feature>
<gene>
    <name evidence="3" type="ORF">H310_00285</name>
</gene>
<dbReference type="VEuPathDB" id="FungiDB:H310_00285"/>